<evidence type="ECO:0000259" key="6">
    <source>
        <dbReference type="Pfam" id="PF20239"/>
    </source>
</evidence>
<dbReference type="InterPro" id="IPR013249">
    <property type="entry name" value="RNA_pol_sigma70_r4_t2"/>
</dbReference>
<feature type="domain" description="RNA polymerase sigma factor 70 region 4 type 2" evidence="5">
    <location>
        <begin position="26"/>
        <end position="69"/>
    </location>
</feature>
<proteinExistence type="inferred from homology"/>
<evidence type="ECO:0000256" key="1">
    <source>
        <dbReference type="ARBA" id="ARBA00010641"/>
    </source>
</evidence>
<organism evidence="7 8">
    <name type="scientific">Leucobacter iarius</name>
    <dbReference type="NCBI Taxonomy" id="333963"/>
    <lineage>
        <taxon>Bacteria</taxon>
        <taxon>Bacillati</taxon>
        <taxon>Actinomycetota</taxon>
        <taxon>Actinomycetes</taxon>
        <taxon>Micrococcales</taxon>
        <taxon>Microbacteriaceae</taxon>
        <taxon>Leucobacter</taxon>
    </lineage>
</organism>
<dbReference type="EMBL" id="BAAAOB010000002">
    <property type="protein sequence ID" value="GAA1792352.1"/>
    <property type="molecule type" value="Genomic_DNA"/>
</dbReference>
<evidence type="ECO:0000256" key="4">
    <source>
        <dbReference type="ARBA" id="ARBA00023163"/>
    </source>
</evidence>
<dbReference type="Pfam" id="PF08281">
    <property type="entry name" value="Sigma70_r4_2"/>
    <property type="match status" value="1"/>
</dbReference>
<comment type="caution">
    <text evidence="7">The sequence shown here is derived from an EMBL/GenBank/DDBJ whole genome shotgun (WGS) entry which is preliminary data.</text>
</comment>
<evidence type="ECO:0000313" key="7">
    <source>
        <dbReference type="EMBL" id="GAA1792352.1"/>
    </source>
</evidence>
<dbReference type="RefSeq" id="WP_344032165.1">
    <property type="nucleotide sequence ID" value="NZ_BAAAOB010000002.1"/>
</dbReference>
<sequence length="325" mass="35357">MDAAPGEVGLSVDDRLRLLFACCDPTLSEEEQLALTLRLVCGLPVSEIADSLRVSETTMADRITRAAQRIAETGLPERDPDPTELQDRLEPVLAVVHLVFTSGRTAPLDAEQVRPELAERGIDLARMLVELLPGESEAVALLALLLLIDARRPARTDHEGLPVPLDAQDRRRWDRSRIAEGTRLLDRALSELGGGAPGRFALTAAIAAVHDDAETFADTDWAQIHGLYEVLAEARPSPTILLHRAIALGFLRGPAAGLTELDRLAGDPELAAAEGLAAARADLLVQLGRRDEARTAFEEALLLAEDAAERTRLEQRMRRLDAEPR</sequence>
<keyword evidence="3" id="KW-0731">Sigma factor</keyword>
<name>A0ABP4XV82_9MICO</name>
<dbReference type="SUPFAM" id="SSF88659">
    <property type="entry name" value="Sigma3 and sigma4 domains of RNA polymerase sigma factors"/>
    <property type="match status" value="1"/>
</dbReference>
<reference evidence="8" key="1">
    <citation type="journal article" date="2019" name="Int. J. Syst. Evol. Microbiol.">
        <title>The Global Catalogue of Microorganisms (GCM) 10K type strain sequencing project: providing services to taxonomists for standard genome sequencing and annotation.</title>
        <authorList>
            <consortium name="The Broad Institute Genomics Platform"/>
            <consortium name="The Broad Institute Genome Sequencing Center for Infectious Disease"/>
            <person name="Wu L."/>
            <person name="Ma J."/>
        </authorList>
    </citation>
    <scope>NUCLEOTIDE SEQUENCE [LARGE SCALE GENOMIC DNA]</scope>
    <source>
        <strain evidence="8">JCM 14736</strain>
    </source>
</reference>
<comment type="similarity">
    <text evidence="1">Belongs to the sigma-70 factor family. ECF subfamily.</text>
</comment>
<keyword evidence="2" id="KW-0805">Transcription regulation</keyword>
<dbReference type="InterPro" id="IPR046531">
    <property type="entry name" value="DUF6596"/>
</dbReference>
<evidence type="ECO:0000256" key="2">
    <source>
        <dbReference type="ARBA" id="ARBA00023015"/>
    </source>
</evidence>
<evidence type="ECO:0000256" key="3">
    <source>
        <dbReference type="ARBA" id="ARBA00023082"/>
    </source>
</evidence>
<keyword evidence="8" id="KW-1185">Reference proteome</keyword>
<dbReference type="Gene3D" id="1.10.10.10">
    <property type="entry name" value="Winged helix-like DNA-binding domain superfamily/Winged helix DNA-binding domain"/>
    <property type="match status" value="1"/>
</dbReference>
<dbReference type="Proteomes" id="UP001500851">
    <property type="component" value="Unassembled WGS sequence"/>
</dbReference>
<keyword evidence="4" id="KW-0804">Transcription</keyword>
<evidence type="ECO:0000259" key="5">
    <source>
        <dbReference type="Pfam" id="PF08281"/>
    </source>
</evidence>
<dbReference type="PANTHER" id="PTHR47756">
    <property type="entry name" value="BLL6612 PROTEIN-RELATED"/>
    <property type="match status" value="1"/>
</dbReference>
<feature type="domain" description="DUF6596" evidence="6">
    <location>
        <begin position="88"/>
        <end position="188"/>
    </location>
</feature>
<evidence type="ECO:0000313" key="8">
    <source>
        <dbReference type="Proteomes" id="UP001500851"/>
    </source>
</evidence>
<accession>A0ABP4XV82</accession>
<dbReference type="Pfam" id="PF20239">
    <property type="entry name" value="DUF6596"/>
    <property type="match status" value="1"/>
</dbReference>
<gene>
    <name evidence="7" type="ORF">GCM10009768_21690</name>
</gene>
<dbReference type="InterPro" id="IPR036388">
    <property type="entry name" value="WH-like_DNA-bd_sf"/>
</dbReference>
<dbReference type="InterPro" id="IPR013324">
    <property type="entry name" value="RNA_pol_sigma_r3/r4-like"/>
</dbReference>
<dbReference type="PANTHER" id="PTHR47756:SF2">
    <property type="entry name" value="BLL6612 PROTEIN"/>
    <property type="match status" value="1"/>
</dbReference>
<protein>
    <submittedName>
        <fullName evidence="7">RNA polymerase sigma factor</fullName>
    </submittedName>
</protein>